<proteinExistence type="predicted"/>
<dbReference type="Proteomes" id="UP000307602">
    <property type="component" value="Unassembled WGS sequence"/>
</dbReference>
<organism evidence="1 2">
    <name type="scientific">Flavivirga rizhaonensis</name>
    <dbReference type="NCBI Taxonomy" id="2559571"/>
    <lineage>
        <taxon>Bacteria</taxon>
        <taxon>Pseudomonadati</taxon>
        <taxon>Bacteroidota</taxon>
        <taxon>Flavobacteriia</taxon>
        <taxon>Flavobacteriales</taxon>
        <taxon>Flavobacteriaceae</taxon>
        <taxon>Flavivirga</taxon>
    </lineage>
</organism>
<dbReference type="AlphaFoldDB" id="A0A4S1DY19"/>
<dbReference type="EMBL" id="SRSO01000008">
    <property type="protein sequence ID" value="TGV03181.1"/>
    <property type="molecule type" value="Genomic_DNA"/>
</dbReference>
<keyword evidence="2" id="KW-1185">Reference proteome</keyword>
<sequence>MCTVTIIPKAGNGFVLTSNRDEAPDRISIEPDFYMTYGVKTLFPKDKVAGGTWIGLSEKNRVVCVLNGGFKLHERKSSYRKSRGVVAKDFMISDDIEATIETYDLRNIEPFTIIIVDWSTTLKFYELVWDGENKYFKQLPNAPKIWSSSTLYTDEMKRERLSWFESFINDNELDEVSLLKFHKTAGGDNEDFGVIMNRGFVKTTSVTQVVKEIDSVTMQYESLHNKTITTKTLNLPEVVNG</sequence>
<protein>
    <recommendedName>
        <fullName evidence="3">NRDE family protein</fullName>
    </recommendedName>
</protein>
<dbReference type="InterPro" id="IPR008551">
    <property type="entry name" value="TANGO2"/>
</dbReference>
<comment type="caution">
    <text evidence="1">The sequence shown here is derived from an EMBL/GenBank/DDBJ whole genome shotgun (WGS) entry which is preliminary data.</text>
</comment>
<dbReference type="OrthoDB" id="4380123at2"/>
<name>A0A4S1DY19_9FLAO</name>
<dbReference type="PANTHER" id="PTHR17985:SF8">
    <property type="entry name" value="TRANSPORT AND GOLGI ORGANIZATION PROTEIN 2 HOMOLOG"/>
    <property type="match status" value="1"/>
</dbReference>
<dbReference type="Pfam" id="PF05742">
    <property type="entry name" value="TANGO2"/>
    <property type="match status" value="1"/>
</dbReference>
<evidence type="ECO:0000313" key="1">
    <source>
        <dbReference type="EMBL" id="TGV03181.1"/>
    </source>
</evidence>
<evidence type="ECO:0000313" key="2">
    <source>
        <dbReference type="Proteomes" id="UP000307602"/>
    </source>
</evidence>
<gene>
    <name evidence="1" type="ORF">EM932_07670</name>
</gene>
<dbReference type="PANTHER" id="PTHR17985">
    <property type="entry name" value="SER/THR-RICH PROTEIN T10 IN DGCR REGION"/>
    <property type="match status" value="1"/>
</dbReference>
<evidence type="ECO:0008006" key="3">
    <source>
        <dbReference type="Google" id="ProtNLM"/>
    </source>
</evidence>
<accession>A0A4S1DY19</accession>
<reference evidence="1 2" key="1">
    <citation type="submission" date="2019-04" db="EMBL/GenBank/DDBJ databases">
        <authorList>
            <person name="Liu A."/>
        </authorList>
    </citation>
    <scope>NUCLEOTIDE SEQUENCE [LARGE SCALE GENOMIC DNA]</scope>
    <source>
        <strain evidence="1 2">RZ03</strain>
    </source>
</reference>
<dbReference type="RefSeq" id="WP_135876598.1">
    <property type="nucleotide sequence ID" value="NZ_SRSO01000008.1"/>
</dbReference>